<accession>A0ABY4W3J6</accession>
<dbReference type="SMART" id="SM00382">
    <property type="entry name" value="AAA"/>
    <property type="match status" value="1"/>
</dbReference>
<dbReference type="Gene3D" id="3.40.50.300">
    <property type="entry name" value="P-loop containing nucleotide triphosphate hydrolases"/>
    <property type="match status" value="1"/>
</dbReference>
<evidence type="ECO:0000313" key="5">
    <source>
        <dbReference type="EMBL" id="USG61623.1"/>
    </source>
</evidence>
<dbReference type="SUPFAM" id="SSF52540">
    <property type="entry name" value="P-loop containing nucleoside triphosphate hydrolases"/>
    <property type="match status" value="1"/>
</dbReference>
<dbReference type="Proteomes" id="UP001056291">
    <property type="component" value="Chromosome"/>
</dbReference>
<sequence length="501" mass="55883">MLIGDILLAQNLVTPEDIKIAFHRQKENGGRLGENLVALGALTQEQLDRAIYEAPQAPKSIENSGIPSANLLRILFKLVYVNSLDTASSISNAIKLPIGVVNRLIQEAGDRKFLESLGTADQSTFSETRYVMTEAGKRYAIESLDQNQYVGPAPVSLQAYQARISLQKITNERVEQEKIEESFENLVIADDFVRRLGPGVNAGKSILLYGPPGNGKTTVAEKVAEIFANVIYIPYCFEVDGQIIKVFDPSIHKPILGDGQKKVSNAGLRREEFDGRWVPCERPVIITGGELTLEMLDLSFNAHAKYYEAPLHVKASNGTFIIDDFGRQLVSPEDLLNRWIVPLESRVDYLKLHTGKSFSLPFDELVIFSTNLSPDDLMDPAFLRRIPYKLETVGPSKDQYFEIFKMVGNARGLEITEDVLEIVIEELQVKNKFDLACYQPKFIIDQIIAACKYRGTEPHIDEQLVVDALRNLYTSNAKGAKKTAAKSPMIDDTRDVMAEAV</sequence>
<dbReference type="InterPro" id="IPR027417">
    <property type="entry name" value="P-loop_NTPase"/>
</dbReference>
<dbReference type="PANTHER" id="PTHR23073">
    <property type="entry name" value="26S PROTEASOME REGULATORY SUBUNIT"/>
    <property type="match status" value="1"/>
</dbReference>
<keyword evidence="2" id="KW-0547">Nucleotide-binding</keyword>
<evidence type="ECO:0000313" key="6">
    <source>
        <dbReference type="Proteomes" id="UP001056291"/>
    </source>
</evidence>
<dbReference type="InterPro" id="IPR003959">
    <property type="entry name" value="ATPase_AAA_core"/>
</dbReference>
<comment type="similarity">
    <text evidence="1">Belongs to the AAA ATPase family.</text>
</comment>
<evidence type="ECO:0000256" key="1">
    <source>
        <dbReference type="ARBA" id="ARBA00006914"/>
    </source>
</evidence>
<organism evidence="5 6">
    <name type="scientific">Sneathiella marina</name>
    <dbReference type="NCBI Taxonomy" id="2950108"/>
    <lineage>
        <taxon>Bacteria</taxon>
        <taxon>Pseudomonadati</taxon>
        <taxon>Pseudomonadota</taxon>
        <taxon>Alphaproteobacteria</taxon>
        <taxon>Sneathiellales</taxon>
        <taxon>Sneathiellaceae</taxon>
        <taxon>Sneathiella</taxon>
    </lineage>
</organism>
<name>A0ABY4W3J6_9PROT</name>
<dbReference type="EMBL" id="CP098747">
    <property type="protein sequence ID" value="USG61623.1"/>
    <property type="molecule type" value="Genomic_DNA"/>
</dbReference>
<proteinExistence type="inferred from homology"/>
<reference evidence="5" key="1">
    <citation type="submission" date="2022-06" db="EMBL/GenBank/DDBJ databases">
        <title>Sneathiella actinostolidae sp. nov., isolated from a sea anemonein the Western Pacific Ocean.</title>
        <authorList>
            <person name="Wei M.J."/>
        </authorList>
    </citation>
    <scope>NUCLEOTIDE SEQUENCE</scope>
    <source>
        <strain evidence="5">PHK-P5</strain>
    </source>
</reference>
<dbReference type="InterPro" id="IPR003593">
    <property type="entry name" value="AAA+_ATPase"/>
</dbReference>
<evidence type="ECO:0000256" key="3">
    <source>
        <dbReference type="ARBA" id="ARBA00022840"/>
    </source>
</evidence>
<keyword evidence="3" id="KW-0067">ATP-binding</keyword>
<gene>
    <name evidence="5" type="ORF">NBZ79_01355</name>
</gene>
<keyword evidence="6" id="KW-1185">Reference proteome</keyword>
<dbReference type="Pfam" id="PF00004">
    <property type="entry name" value="AAA"/>
    <property type="match status" value="1"/>
</dbReference>
<evidence type="ECO:0000259" key="4">
    <source>
        <dbReference type="SMART" id="SM00382"/>
    </source>
</evidence>
<evidence type="ECO:0000256" key="2">
    <source>
        <dbReference type="ARBA" id="ARBA00022741"/>
    </source>
</evidence>
<dbReference type="RefSeq" id="WP_251934752.1">
    <property type="nucleotide sequence ID" value="NZ_CP098747.1"/>
</dbReference>
<protein>
    <submittedName>
        <fullName evidence="5">AAA family ATPase</fullName>
    </submittedName>
</protein>
<dbReference type="InterPro" id="IPR050221">
    <property type="entry name" value="26S_Proteasome_ATPase"/>
</dbReference>
<feature type="domain" description="AAA+ ATPase" evidence="4">
    <location>
        <begin position="202"/>
        <end position="392"/>
    </location>
</feature>
<dbReference type="InterPro" id="IPR037257">
    <property type="entry name" value="T2SS_E_N_sf"/>
</dbReference>
<dbReference type="SUPFAM" id="SSF160246">
    <property type="entry name" value="EspE N-terminal domain-like"/>
    <property type="match status" value="1"/>
</dbReference>